<sequence>MSVEVMGGGGSANLQSKSILPPSLPYTANPDSGYDGFSALTVQKPSALIASNIKSGVSIFGVSGTYEGDSATSAKQIVESSPSSFSQASLTVPVPSSAKKINGISFYFSDSQGGYASPETPVAMACAVLVLEAPVSVGQTVTVPTAYEVYGGRNSNTGYALYLVENSITVAFTEGSIVVNAFKGANFGRGYYTFALGLG</sequence>
<organism evidence="1">
    <name type="scientific">Siphoviridae sp. ctEQg15</name>
    <dbReference type="NCBI Taxonomy" id="2826205"/>
    <lineage>
        <taxon>Viruses</taxon>
        <taxon>Duplodnaviria</taxon>
        <taxon>Heunggongvirae</taxon>
        <taxon>Uroviricota</taxon>
        <taxon>Caudoviricetes</taxon>
    </lineage>
</organism>
<protein>
    <submittedName>
        <fullName evidence="1">Uncharacterized protein</fullName>
    </submittedName>
</protein>
<name>A0A8S5M4P3_9CAUD</name>
<accession>A0A8S5M4P3</accession>
<reference evidence="1" key="1">
    <citation type="journal article" date="2021" name="Proc. Natl. Acad. Sci. U.S.A.">
        <title>A Catalog of Tens of Thousands of Viruses from Human Metagenomes Reveals Hidden Associations with Chronic Diseases.</title>
        <authorList>
            <person name="Tisza M.J."/>
            <person name="Buck C.B."/>
        </authorList>
    </citation>
    <scope>NUCLEOTIDE SEQUENCE</scope>
    <source>
        <strain evidence="1">CtEQg15</strain>
    </source>
</reference>
<dbReference type="EMBL" id="BK014822">
    <property type="protein sequence ID" value="DAD77297.1"/>
    <property type="molecule type" value="Genomic_DNA"/>
</dbReference>
<proteinExistence type="predicted"/>
<evidence type="ECO:0000313" key="1">
    <source>
        <dbReference type="EMBL" id="DAD77297.1"/>
    </source>
</evidence>